<protein>
    <submittedName>
        <fullName evidence="2">Uncharacterized protein</fullName>
    </submittedName>
</protein>
<dbReference type="RefSeq" id="WP_190835834.1">
    <property type="nucleotide sequence ID" value="NZ_CAWPPI010000098.1"/>
</dbReference>
<evidence type="ECO:0000313" key="2">
    <source>
        <dbReference type="EMBL" id="MBD2776782.1"/>
    </source>
</evidence>
<feature type="signal peptide" evidence="1">
    <location>
        <begin position="1"/>
        <end position="26"/>
    </location>
</feature>
<gene>
    <name evidence="2" type="ORF">ICL16_33220</name>
</gene>
<name>A0A8J6XV99_9CYAN</name>
<dbReference type="Proteomes" id="UP000629098">
    <property type="component" value="Unassembled WGS sequence"/>
</dbReference>
<feature type="chain" id="PRO_5035158361" evidence="1">
    <location>
        <begin position="27"/>
        <end position="137"/>
    </location>
</feature>
<evidence type="ECO:0000313" key="3">
    <source>
        <dbReference type="Proteomes" id="UP000629098"/>
    </source>
</evidence>
<comment type="caution">
    <text evidence="2">The sequence shown here is derived from an EMBL/GenBank/DDBJ whole genome shotgun (WGS) entry which is preliminary data.</text>
</comment>
<keyword evidence="1" id="KW-0732">Signal</keyword>
<dbReference type="AlphaFoldDB" id="A0A8J6XV99"/>
<proteinExistence type="predicted"/>
<accession>A0A8J6XV99</accession>
<dbReference type="EMBL" id="JACXAE010000098">
    <property type="protein sequence ID" value="MBD2776782.1"/>
    <property type="molecule type" value="Genomic_DNA"/>
</dbReference>
<sequence>MGINCAILSFFCATMTLAILPGIANSQSPIPTTETTAPANPASTQVNELTPQQRGAVLQSLLRQRNVQIIEILDENQKSKFYEALRKRKKLVTALDELKLTPEQENRVNAIIGEYNAKVQAVKSGQPPQSTPRTTAP</sequence>
<organism evidence="2 3">
    <name type="scientific">Iningainema tapete BLCC-T55</name>
    <dbReference type="NCBI Taxonomy" id="2748662"/>
    <lineage>
        <taxon>Bacteria</taxon>
        <taxon>Bacillati</taxon>
        <taxon>Cyanobacteriota</taxon>
        <taxon>Cyanophyceae</taxon>
        <taxon>Nostocales</taxon>
        <taxon>Scytonemataceae</taxon>
        <taxon>Iningainema tapete</taxon>
    </lineage>
</organism>
<keyword evidence="3" id="KW-1185">Reference proteome</keyword>
<reference evidence="2" key="1">
    <citation type="submission" date="2020-09" db="EMBL/GenBank/DDBJ databases">
        <title>Iningainema tapete sp. nov. (Scytonemataceae, Cyanobacteria) from greenhouses in central Florida (USA) produces two types of nodularin with biosynthetic potential for microcystin-LR and anabaenopeptins.</title>
        <authorList>
            <person name="Berthold D.E."/>
            <person name="Lefler F.W."/>
            <person name="Huang I.-S."/>
            <person name="Abdulla H."/>
            <person name="Zimba P.V."/>
            <person name="Laughinghouse H.D. IV."/>
        </authorList>
    </citation>
    <scope>NUCLEOTIDE SEQUENCE</scope>
    <source>
        <strain evidence="2">BLCCT55</strain>
    </source>
</reference>
<evidence type="ECO:0000256" key="1">
    <source>
        <dbReference type="SAM" id="SignalP"/>
    </source>
</evidence>